<keyword evidence="2" id="KW-1133">Transmembrane helix</keyword>
<keyword evidence="2" id="KW-0472">Membrane</keyword>
<proteinExistence type="predicted"/>
<accession>A0A1A7WCD4</accession>
<organism evidence="3">
    <name type="scientific">Iconisemion striatum</name>
    <dbReference type="NCBI Taxonomy" id="60296"/>
    <lineage>
        <taxon>Eukaryota</taxon>
        <taxon>Metazoa</taxon>
        <taxon>Chordata</taxon>
        <taxon>Craniata</taxon>
        <taxon>Vertebrata</taxon>
        <taxon>Euteleostomi</taxon>
        <taxon>Actinopterygii</taxon>
        <taxon>Neopterygii</taxon>
        <taxon>Teleostei</taxon>
        <taxon>Neoteleostei</taxon>
        <taxon>Acanthomorphata</taxon>
        <taxon>Ovalentaria</taxon>
        <taxon>Atherinomorphae</taxon>
        <taxon>Cyprinodontiformes</taxon>
        <taxon>Nothobranchiidae</taxon>
        <taxon>Iconisemion</taxon>
    </lineage>
</organism>
<dbReference type="EMBL" id="HADW01001980">
    <property type="protein sequence ID" value="SBP03380.1"/>
    <property type="molecule type" value="Transcribed_RNA"/>
</dbReference>
<keyword evidence="2" id="KW-0812">Transmembrane</keyword>
<name>A0A1A7WCD4_9TELE</name>
<evidence type="ECO:0000256" key="1">
    <source>
        <dbReference type="SAM" id="MobiDB-lite"/>
    </source>
</evidence>
<evidence type="ECO:0000313" key="3">
    <source>
        <dbReference type="EMBL" id="SBP03380.1"/>
    </source>
</evidence>
<sequence>SERCQQTRPPSLDADRQTRIGLSEPGNAGAELVHWDARREGKNRTTSIFELLFPSDTILQSTPEILPAQSLFQGFLLLFLLLHSVSSALILHTL</sequence>
<evidence type="ECO:0000256" key="2">
    <source>
        <dbReference type="SAM" id="Phobius"/>
    </source>
</evidence>
<feature type="transmembrane region" description="Helical" evidence="2">
    <location>
        <begin position="71"/>
        <end position="91"/>
    </location>
</feature>
<feature type="non-terminal residue" evidence="3">
    <location>
        <position position="1"/>
    </location>
</feature>
<feature type="region of interest" description="Disordered" evidence="1">
    <location>
        <begin position="1"/>
        <end position="27"/>
    </location>
</feature>
<protein>
    <submittedName>
        <fullName evidence="3">Uncharacterized protein</fullName>
    </submittedName>
</protein>
<dbReference type="AlphaFoldDB" id="A0A1A7WCD4"/>
<reference evidence="3" key="1">
    <citation type="submission" date="2016-05" db="EMBL/GenBank/DDBJ databases">
        <authorList>
            <person name="Lavstsen T."/>
            <person name="Jespersen J.S."/>
        </authorList>
    </citation>
    <scope>NUCLEOTIDE SEQUENCE</scope>
    <source>
        <tissue evidence="3">Brain</tissue>
    </source>
</reference>
<gene>
    <name evidence="3" type="primary">Nfu_g_1_016591</name>
</gene>
<reference evidence="3" key="2">
    <citation type="submission" date="2016-06" db="EMBL/GenBank/DDBJ databases">
        <title>The genome of a short-lived fish provides insights into sex chromosome evolution and the genetic control of aging.</title>
        <authorList>
            <person name="Reichwald K."/>
            <person name="Felder M."/>
            <person name="Petzold A."/>
            <person name="Koch P."/>
            <person name="Groth M."/>
            <person name="Platzer M."/>
        </authorList>
    </citation>
    <scope>NUCLEOTIDE SEQUENCE</scope>
    <source>
        <tissue evidence="3">Brain</tissue>
    </source>
</reference>